<keyword evidence="13" id="KW-1185">Reference proteome</keyword>
<proteinExistence type="inferred from homology"/>
<dbReference type="GO" id="GO:0006629">
    <property type="term" value="P:lipid metabolic process"/>
    <property type="evidence" value="ECO:0007669"/>
    <property type="project" value="UniProtKB-KW"/>
</dbReference>
<evidence type="ECO:0000313" key="13">
    <source>
        <dbReference type="Proteomes" id="UP001165065"/>
    </source>
</evidence>
<dbReference type="Proteomes" id="UP001165065">
    <property type="component" value="Unassembled WGS sequence"/>
</dbReference>
<evidence type="ECO:0000256" key="11">
    <source>
        <dbReference type="SAM" id="Phobius"/>
    </source>
</evidence>
<keyword evidence="8" id="KW-0443">Lipid metabolism</keyword>
<dbReference type="InterPro" id="IPR007130">
    <property type="entry name" value="DAGAT"/>
</dbReference>
<feature type="transmembrane region" description="Helical" evidence="11">
    <location>
        <begin position="626"/>
        <end position="644"/>
    </location>
</feature>
<evidence type="ECO:0000256" key="5">
    <source>
        <dbReference type="ARBA" id="ARBA00022692"/>
    </source>
</evidence>
<evidence type="ECO:0000256" key="6">
    <source>
        <dbReference type="ARBA" id="ARBA00022824"/>
    </source>
</evidence>
<evidence type="ECO:0000256" key="1">
    <source>
        <dbReference type="ARBA" id="ARBA00004477"/>
    </source>
</evidence>
<dbReference type="Pfam" id="PF03982">
    <property type="entry name" value="DAGAT"/>
    <property type="match status" value="1"/>
</dbReference>
<dbReference type="GO" id="GO:0005789">
    <property type="term" value="C:endoplasmic reticulum membrane"/>
    <property type="evidence" value="ECO:0007669"/>
    <property type="project" value="UniProtKB-SubCell"/>
</dbReference>
<organism evidence="12 13">
    <name type="scientific">Triparma columacea</name>
    <dbReference type="NCBI Taxonomy" id="722753"/>
    <lineage>
        <taxon>Eukaryota</taxon>
        <taxon>Sar</taxon>
        <taxon>Stramenopiles</taxon>
        <taxon>Ochrophyta</taxon>
        <taxon>Bolidophyceae</taxon>
        <taxon>Parmales</taxon>
        <taxon>Triparmaceae</taxon>
        <taxon>Triparma</taxon>
    </lineage>
</organism>
<feature type="transmembrane region" description="Helical" evidence="11">
    <location>
        <begin position="426"/>
        <end position="444"/>
    </location>
</feature>
<feature type="transmembrane region" description="Helical" evidence="11">
    <location>
        <begin position="497"/>
        <end position="517"/>
    </location>
</feature>
<keyword evidence="4" id="KW-0808">Transferase</keyword>
<dbReference type="AlphaFoldDB" id="A0A9W7L155"/>
<protein>
    <recommendedName>
        <fullName evidence="14">Acyltransferase</fullName>
    </recommendedName>
</protein>
<evidence type="ECO:0000256" key="9">
    <source>
        <dbReference type="ARBA" id="ARBA00023136"/>
    </source>
</evidence>
<evidence type="ECO:0000256" key="10">
    <source>
        <dbReference type="ARBA" id="ARBA00023315"/>
    </source>
</evidence>
<dbReference type="EMBL" id="BRYA01000524">
    <property type="protein sequence ID" value="GMI20884.1"/>
    <property type="molecule type" value="Genomic_DNA"/>
</dbReference>
<keyword evidence="10" id="KW-0012">Acyltransferase</keyword>
<comment type="subcellular location">
    <subcellularLocation>
        <location evidence="1">Endoplasmic reticulum membrane</location>
        <topology evidence="1">Multi-pass membrane protein</topology>
    </subcellularLocation>
</comment>
<comment type="caution">
    <text evidence="12">The sequence shown here is derived from an EMBL/GenBank/DDBJ whole genome shotgun (WGS) entry which is preliminary data.</text>
</comment>
<keyword evidence="5 11" id="KW-0812">Transmembrane</keyword>
<evidence type="ECO:0000256" key="2">
    <source>
        <dbReference type="ARBA" id="ARBA00005420"/>
    </source>
</evidence>
<evidence type="ECO:0000313" key="12">
    <source>
        <dbReference type="EMBL" id="GMI20884.1"/>
    </source>
</evidence>
<name>A0A9W7L155_9STRA</name>
<keyword evidence="3" id="KW-0444">Lipid biosynthesis</keyword>
<sequence>MRTDGLNLPSSKLREGGLFDLKSPEKQGVLGEKKVWHIGGTLGTEKCTNGDGIYAMTSFNASNSDELDVNLANRRDHETKGNSAPQISSLPPSPPGNVIHLAKQSYFHAILATTYVWIVPQLTWVVLLLTLVAPSPCRPVLLILHVYPFFFKDSNGTCKHLLASIGRFFGFKVIQRCPSRVGCPTIYGFHPHSKYPMGIFLLLSLSEDSKDKGLKDVTVAQSSLGKFIPTIAFVTSLYGKVIEVTKGEINTALKMGRDVGLFPGGHREMLYCRPWSPTIPIVKHVGFLKLAMDQRASVTPTFTFGFNNSYWSLGNKLDTWCYENLGCSLPFWFPTSIWGGEPARMVVGREIDSAKFKSVEEFSAVYFESLRVLFESNKESIGGKAYEGVSLELIEVDRGRKEGAKREEGASSKRAKGKYSLKPHVAIAKFSIPFSLGVIIWLIVKGTATKFSTSTTFSSENHANLMAHLAASLVWSVSSVLNISLGYTKNHRRIGYVGYFSAIFMSYYAALLSLSSLNTAISPHVVFHALYNLQVSFMTVYLLSAGVSCVLNKTNGHGWYMRTAHLVLGMNFVPRVTAGALRWYLGTYFGGDAAFSMACVAQLGWQTMQIRGAPKGERKDVIISTYLRCLVVAVATVGLVLTGTGMHSGAVKGLLISFGMGWYSRMGWYLEWAL</sequence>
<comment type="similarity">
    <text evidence="2">Belongs to the diacylglycerol acyltransferase family.</text>
</comment>
<evidence type="ECO:0000256" key="8">
    <source>
        <dbReference type="ARBA" id="ARBA00023098"/>
    </source>
</evidence>
<evidence type="ECO:0008006" key="14">
    <source>
        <dbReference type="Google" id="ProtNLM"/>
    </source>
</evidence>
<dbReference type="OrthoDB" id="264532at2759"/>
<keyword evidence="9 11" id="KW-0472">Membrane</keyword>
<reference evidence="13" key="1">
    <citation type="journal article" date="2023" name="Commun. Biol.">
        <title>Genome analysis of Parmales, the sister group of diatoms, reveals the evolutionary specialization of diatoms from phago-mixotrophs to photoautotrophs.</title>
        <authorList>
            <person name="Ban H."/>
            <person name="Sato S."/>
            <person name="Yoshikawa S."/>
            <person name="Yamada K."/>
            <person name="Nakamura Y."/>
            <person name="Ichinomiya M."/>
            <person name="Sato N."/>
            <person name="Blanc-Mathieu R."/>
            <person name="Endo H."/>
            <person name="Kuwata A."/>
            <person name="Ogata H."/>
        </authorList>
    </citation>
    <scope>NUCLEOTIDE SEQUENCE [LARGE SCALE GENOMIC DNA]</scope>
</reference>
<accession>A0A9W7L155</accession>
<evidence type="ECO:0000256" key="4">
    <source>
        <dbReference type="ARBA" id="ARBA00022679"/>
    </source>
</evidence>
<keyword evidence="7 11" id="KW-1133">Transmembrane helix</keyword>
<feature type="transmembrane region" description="Helical" evidence="11">
    <location>
        <begin position="529"/>
        <end position="551"/>
    </location>
</feature>
<gene>
    <name evidence="12" type="ORF">TrCOL_g5758</name>
</gene>
<keyword evidence="6" id="KW-0256">Endoplasmic reticulum</keyword>
<evidence type="ECO:0000256" key="7">
    <source>
        <dbReference type="ARBA" id="ARBA00022989"/>
    </source>
</evidence>
<feature type="transmembrane region" description="Helical" evidence="11">
    <location>
        <begin position="464"/>
        <end position="485"/>
    </location>
</feature>
<dbReference type="GO" id="GO:0008374">
    <property type="term" value="F:O-acyltransferase activity"/>
    <property type="evidence" value="ECO:0007669"/>
    <property type="project" value="InterPro"/>
</dbReference>
<evidence type="ECO:0000256" key="3">
    <source>
        <dbReference type="ARBA" id="ARBA00022516"/>
    </source>
</evidence>
<feature type="transmembrane region" description="Helical" evidence="11">
    <location>
        <begin position="106"/>
        <end position="132"/>
    </location>
</feature>
<dbReference type="PANTHER" id="PTHR12317">
    <property type="entry name" value="DIACYLGLYCEROL O-ACYLTRANSFERASE"/>
    <property type="match status" value="1"/>
</dbReference>